<dbReference type="EMBL" id="CP097562">
    <property type="protein sequence ID" value="USF24953.1"/>
    <property type="molecule type" value="Genomic_DNA"/>
</dbReference>
<reference evidence="1" key="2">
    <citation type="submission" date="2022-05" db="EMBL/GenBank/DDBJ databases">
        <authorList>
            <person name="Proctor A.L."/>
            <person name="Phillips G.J."/>
            <person name="Wannemuehler M.J."/>
        </authorList>
    </citation>
    <scope>NUCLEOTIDE SEQUENCE</scope>
    <source>
        <strain evidence="1">ASF457</strain>
    </source>
</reference>
<evidence type="ECO:0000313" key="2">
    <source>
        <dbReference type="Proteomes" id="UP000017429"/>
    </source>
</evidence>
<reference evidence="1" key="3">
    <citation type="submission" date="2022-06" db="EMBL/GenBank/DDBJ databases">
        <title>Resources to Facilitate Use of the Altered Schaedler Flora (ASF) Mouse Model to Study Microbiome Function.</title>
        <authorList>
            <person name="Proctor A."/>
            <person name="Parvinroo S."/>
            <person name="Richie T."/>
            <person name="Jia X."/>
            <person name="Lee S.T.M."/>
            <person name="Karp P.D."/>
            <person name="Paley S."/>
            <person name="Kostic A.D."/>
            <person name="Pierre J.F."/>
            <person name="Wannemuehler M.J."/>
            <person name="Phillips G.J."/>
        </authorList>
    </citation>
    <scope>NUCLEOTIDE SEQUENCE</scope>
    <source>
        <strain evidence="1">ASF457</strain>
    </source>
</reference>
<evidence type="ECO:0000313" key="1">
    <source>
        <dbReference type="EMBL" id="USF24953.1"/>
    </source>
</evidence>
<name>V2RHV9_9BACT</name>
<reference evidence="1" key="1">
    <citation type="journal article" date="2014" name="Genome Announc.">
        <title>Draft genome sequences of the altered schaedler flora, a defined bacterial community from gnotobiotic mice.</title>
        <authorList>
            <person name="Wannemuehler M.J."/>
            <person name="Overstreet A.M."/>
            <person name="Ward D.V."/>
            <person name="Phillips G.J."/>
        </authorList>
    </citation>
    <scope>NUCLEOTIDE SEQUENCE</scope>
    <source>
        <strain evidence="1">ASF457</strain>
    </source>
</reference>
<organism evidence="1 2">
    <name type="scientific">Mucispirillum schaedleri ASF457</name>
    <dbReference type="NCBI Taxonomy" id="1379858"/>
    <lineage>
        <taxon>Bacteria</taxon>
        <taxon>Pseudomonadati</taxon>
        <taxon>Deferribacterota</taxon>
        <taxon>Deferribacteres</taxon>
        <taxon>Deferribacterales</taxon>
        <taxon>Mucispirillaceae</taxon>
        <taxon>Mucispirillum</taxon>
    </lineage>
</organism>
<keyword evidence="2" id="KW-1185">Reference proteome</keyword>
<gene>
    <name evidence="1" type="ORF">N508_002048</name>
</gene>
<accession>V2RHV9</accession>
<dbReference type="RefSeq" id="WP_023276591.1">
    <property type="nucleotide sequence ID" value="NZ_CP097562.1"/>
</dbReference>
<dbReference type="Proteomes" id="UP000017429">
    <property type="component" value="Chromosome"/>
</dbReference>
<proteinExistence type="predicted"/>
<sequence>MDKIYISIISTLIIIIISISIYILIKTGFYNSIIKELQSENKYLLSQISSAESLIDFQNAKINNYAVNMKKVEEKYMQDIAYINKKYNALQEKYKNAGNVECLGMMNMIDENQRRFLNEREK</sequence>
<dbReference type="AlphaFoldDB" id="V2RHV9"/>
<dbReference type="KEGG" id="msch:N508_002048"/>
<protein>
    <submittedName>
        <fullName evidence="1">Uncharacterized protein</fullName>
    </submittedName>
</protein>